<proteinExistence type="predicted"/>
<reference evidence="2" key="1">
    <citation type="journal article" date="2013" name="G3 (Bethesda)">
        <title>Comparative genomics of a plant-pathogenic fungus, Pyrenophora tritici-repentis, reveals transduplication and the impact of repeat elements on pathogenicity and population divergence.</title>
        <authorList>
            <person name="Manning V.A."/>
            <person name="Pandelova I."/>
            <person name="Dhillon B."/>
            <person name="Wilhelm L.J."/>
            <person name="Goodwin S.B."/>
            <person name="Berlin A.M."/>
            <person name="Figueroa M."/>
            <person name="Freitag M."/>
            <person name="Hane J.K."/>
            <person name="Henrissat B."/>
            <person name="Holman W.H."/>
            <person name="Kodira C.D."/>
            <person name="Martin J."/>
            <person name="Oliver R.P."/>
            <person name="Robbertse B."/>
            <person name="Schackwitz W."/>
            <person name="Schwartz D.C."/>
            <person name="Spatafora J.W."/>
            <person name="Turgeon B.G."/>
            <person name="Yandava C."/>
            <person name="Young S."/>
            <person name="Zhou S."/>
            <person name="Zeng Q."/>
            <person name="Grigoriev I.V."/>
            <person name="Ma L.-J."/>
            <person name="Ciuffetti L.M."/>
        </authorList>
    </citation>
    <scope>NUCLEOTIDE SEQUENCE [LARGE SCALE GENOMIC DNA]</scope>
    <source>
        <strain evidence="2">Pt-1C-BFP</strain>
    </source>
</reference>
<protein>
    <submittedName>
        <fullName evidence="1">Uncharacterized protein</fullName>
    </submittedName>
</protein>
<dbReference type="EMBL" id="DS231615">
    <property type="protein sequence ID" value="EDU40495.1"/>
    <property type="molecule type" value="Genomic_DNA"/>
</dbReference>
<dbReference type="HOGENOM" id="CLU_2777177_0_0_1"/>
<evidence type="ECO:0000313" key="2">
    <source>
        <dbReference type="Proteomes" id="UP000001471"/>
    </source>
</evidence>
<evidence type="ECO:0000313" key="1">
    <source>
        <dbReference type="EMBL" id="EDU40495.1"/>
    </source>
</evidence>
<sequence length="69" mass="7292">MFDGCMVLSYSPQHVRRRKRRATAGGGESPEHAVAAQVAVGRLAVVWCAGRSVGVVDDGAGRRSSDVHT</sequence>
<organism evidence="1 2">
    <name type="scientific">Pyrenophora tritici-repentis (strain Pt-1C-BFP)</name>
    <name type="common">Wheat tan spot fungus</name>
    <name type="synonym">Drechslera tritici-repentis</name>
    <dbReference type="NCBI Taxonomy" id="426418"/>
    <lineage>
        <taxon>Eukaryota</taxon>
        <taxon>Fungi</taxon>
        <taxon>Dikarya</taxon>
        <taxon>Ascomycota</taxon>
        <taxon>Pezizomycotina</taxon>
        <taxon>Dothideomycetes</taxon>
        <taxon>Pleosporomycetidae</taxon>
        <taxon>Pleosporales</taxon>
        <taxon>Pleosporineae</taxon>
        <taxon>Pleosporaceae</taxon>
        <taxon>Pyrenophora</taxon>
    </lineage>
</organism>
<name>B2VUK1_PYRTR</name>
<gene>
    <name evidence="1" type="ORF">PTRG_01057</name>
</gene>
<dbReference type="InParanoid" id="B2VUK1"/>
<dbReference type="AlphaFoldDB" id="B2VUK1"/>
<dbReference type="Proteomes" id="UP000001471">
    <property type="component" value="Unassembled WGS sequence"/>
</dbReference>
<accession>B2VUK1</accession>